<dbReference type="EMBL" id="LN847048">
    <property type="protein sequence ID" value="CRI42514.1"/>
    <property type="molecule type" value="Genomic_DNA"/>
</dbReference>
<reference evidence="2" key="1">
    <citation type="submission" date="2015-05" db="EMBL/GenBank/DDBJ databases">
        <authorList>
            <person name="Rattei Thomas"/>
        </authorList>
    </citation>
    <scope>NUCLEOTIDE SEQUENCE</scope>
    <source>
        <strain evidence="2">DC9</strain>
    </source>
</reference>
<evidence type="ECO:0000313" key="2">
    <source>
        <dbReference type="EMBL" id="CRI42514.1"/>
    </source>
</evidence>
<dbReference type="AlphaFoldDB" id="A0A0F7WVY9"/>
<dbReference type="GO" id="GO:0047429">
    <property type="term" value="F:nucleoside triphosphate diphosphatase activity"/>
    <property type="evidence" value="ECO:0007669"/>
    <property type="project" value="TreeGrafter"/>
</dbReference>
<dbReference type="Pfam" id="PF03819">
    <property type="entry name" value="MazG"/>
    <property type="match status" value="1"/>
</dbReference>
<dbReference type="GO" id="GO:0046061">
    <property type="term" value="P:dATP catabolic process"/>
    <property type="evidence" value="ECO:0007669"/>
    <property type="project" value="TreeGrafter"/>
</dbReference>
<dbReference type="SUPFAM" id="SSF101386">
    <property type="entry name" value="all-alpha NTP pyrophosphatases"/>
    <property type="match status" value="1"/>
</dbReference>
<dbReference type="PANTHER" id="PTHR30522">
    <property type="entry name" value="NUCLEOSIDE TRIPHOSPHATE PYROPHOSPHOHYDROLASE"/>
    <property type="match status" value="1"/>
</dbReference>
<gene>
    <name evidence="2" type="ORF">BN1224_DC9_BR_00050</name>
</gene>
<dbReference type="InterPro" id="IPR011551">
    <property type="entry name" value="NTP_PyrPHydrolase_MazG"/>
</dbReference>
<organism evidence="2">
    <name type="scientific">Chlamydia pneumoniae</name>
    <name type="common">Chlamydophila pneumoniae</name>
    <dbReference type="NCBI Taxonomy" id="83558"/>
    <lineage>
        <taxon>Bacteria</taxon>
        <taxon>Pseudomonadati</taxon>
        <taxon>Chlamydiota</taxon>
        <taxon>Chlamydiia</taxon>
        <taxon>Chlamydiales</taxon>
        <taxon>Chlamydiaceae</taxon>
        <taxon>Chlamydia/Chlamydophila group</taxon>
        <taxon>Chlamydia</taxon>
    </lineage>
</organism>
<dbReference type="GO" id="GO:0046052">
    <property type="term" value="P:UTP catabolic process"/>
    <property type="evidence" value="ECO:0007669"/>
    <property type="project" value="TreeGrafter"/>
</dbReference>
<dbReference type="GO" id="GO:0006203">
    <property type="term" value="P:dGTP catabolic process"/>
    <property type="evidence" value="ECO:0007669"/>
    <property type="project" value="TreeGrafter"/>
</dbReference>
<dbReference type="InterPro" id="IPR048015">
    <property type="entry name" value="NTP-PPase_MazG-like_N"/>
</dbReference>
<dbReference type="CDD" id="cd11528">
    <property type="entry name" value="NTP-PPase_MazG_Nterm"/>
    <property type="match status" value="1"/>
</dbReference>
<accession>A0A0F7WVY9</accession>
<dbReference type="Gene3D" id="1.10.287.1080">
    <property type="entry name" value="MazG-like"/>
    <property type="match status" value="1"/>
</dbReference>
<dbReference type="GO" id="GO:0046076">
    <property type="term" value="P:dTTP catabolic process"/>
    <property type="evidence" value="ECO:0007669"/>
    <property type="project" value="TreeGrafter"/>
</dbReference>
<protein>
    <submittedName>
        <fullName evidence="2">MazG family protein</fullName>
    </submittedName>
</protein>
<name>A0A0F7WVY9_CHLPN</name>
<evidence type="ECO:0000259" key="1">
    <source>
        <dbReference type="Pfam" id="PF03819"/>
    </source>
</evidence>
<dbReference type="InterPro" id="IPR004518">
    <property type="entry name" value="MazG-like_dom"/>
</dbReference>
<dbReference type="GO" id="GO:0046047">
    <property type="term" value="P:TTP catabolic process"/>
    <property type="evidence" value="ECO:0007669"/>
    <property type="project" value="TreeGrafter"/>
</dbReference>
<sequence length="130" mass="14711">MRDHAFSKLIGTVRAMVVEGRCPWSLQQSLVSMVEHILGECQEFHEAVLQGKTAQEVGSEAGDVLTLVLILCFLLEREGVLASEDVANEAIEKLRRRAPYIFAEDYKPVSIEEADRLWELAKHREKNEST</sequence>
<dbReference type="PANTHER" id="PTHR30522:SF0">
    <property type="entry name" value="NUCLEOSIDE TRIPHOSPHATE PYROPHOSPHOHYDROLASE"/>
    <property type="match status" value="1"/>
</dbReference>
<proteinExistence type="predicted"/>
<feature type="domain" description="NTP pyrophosphohydrolase MazG-like" evidence="1">
    <location>
        <begin position="28"/>
        <end position="102"/>
    </location>
</feature>
<dbReference type="GO" id="GO:0046081">
    <property type="term" value="P:dUTP catabolic process"/>
    <property type="evidence" value="ECO:0007669"/>
    <property type="project" value="TreeGrafter"/>
</dbReference>